<dbReference type="NCBIfam" id="TIGR00230">
    <property type="entry name" value="sfsA"/>
    <property type="match status" value="1"/>
</dbReference>
<dbReference type="Pfam" id="PF17746">
    <property type="entry name" value="SfsA_N"/>
    <property type="match status" value="1"/>
</dbReference>
<evidence type="ECO:0000313" key="4">
    <source>
        <dbReference type="EMBL" id="OCB02002.1"/>
    </source>
</evidence>
<dbReference type="PANTHER" id="PTHR30545:SF2">
    <property type="entry name" value="SUGAR FERMENTATION STIMULATION PROTEIN A"/>
    <property type="match status" value="1"/>
</dbReference>
<feature type="domain" description="Sugar fermentation stimulation protein C-terminal" evidence="2">
    <location>
        <begin position="81"/>
        <end position="220"/>
    </location>
</feature>
<dbReference type="GO" id="GO:0003677">
    <property type="term" value="F:DNA binding"/>
    <property type="evidence" value="ECO:0007669"/>
    <property type="project" value="InterPro"/>
</dbReference>
<reference evidence="4 5" key="1">
    <citation type="submission" date="2016-07" db="EMBL/GenBank/DDBJ databases">
        <title>Draft genome of a psychrotolerant acidophile Acidithiobacillus ferrivorans strain YL15.</title>
        <authorList>
            <person name="Peng T."/>
            <person name="Ma L."/>
            <person name="Nan M."/>
            <person name="An N."/>
            <person name="Wang M."/>
            <person name="Qiu G."/>
            <person name="Zeng W."/>
        </authorList>
    </citation>
    <scope>NUCLEOTIDE SEQUENCE [LARGE SCALE GENOMIC DNA]</scope>
    <source>
        <strain evidence="4 5">YL15</strain>
    </source>
</reference>
<dbReference type="AlphaFoldDB" id="A0A1B9BWB5"/>
<dbReference type="InterPro" id="IPR041465">
    <property type="entry name" value="SfsA_N"/>
</dbReference>
<dbReference type="PANTHER" id="PTHR30545">
    <property type="entry name" value="SUGAR FERMENTATION STIMULATION PROTEIN A"/>
    <property type="match status" value="1"/>
</dbReference>
<dbReference type="EMBL" id="MASQ01000106">
    <property type="protein sequence ID" value="OCB02002.1"/>
    <property type="molecule type" value="Genomic_DNA"/>
</dbReference>
<dbReference type="InterPro" id="IPR005224">
    <property type="entry name" value="SfsA"/>
</dbReference>
<proteinExistence type="inferred from homology"/>
<sequence length="232" mass="25732">MDLPPLTSATLLRRYKRFLADCQLASGEILTVHCPNSGSMRSCAEPGQPILISLSDNPKRKLAWTWELYWSDASWVCVNTQRPNAVVAEALAAGKIPILQHYTQLRREVPYGRHERVDILLSAEGQPPCYVEVKSCTLLEDDRVIRFPDAVSSRALRHLNALTEVVHNGGRAVMFFLIGREDGQGFAPADAIHPAYGKALRQAHADGVEILAYRTRVSPDKITVSAAETLLF</sequence>
<comment type="similarity">
    <text evidence="1">Belongs to the SfsA family.</text>
</comment>
<dbReference type="Gene3D" id="2.40.50.580">
    <property type="match status" value="1"/>
</dbReference>
<dbReference type="Pfam" id="PF03749">
    <property type="entry name" value="SfsA"/>
    <property type="match status" value="1"/>
</dbReference>
<dbReference type="Proteomes" id="UP000093129">
    <property type="component" value="Unassembled WGS sequence"/>
</dbReference>
<feature type="domain" description="SfsA N-terminal OB" evidence="3">
    <location>
        <begin position="12"/>
        <end position="78"/>
    </location>
</feature>
<dbReference type="RefSeq" id="WP_065413915.1">
    <property type="nucleotide sequence ID" value="NZ_MASQ01000106.1"/>
</dbReference>
<name>A0A1B9BWB5_9PROT</name>
<dbReference type="InterPro" id="IPR040452">
    <property type="entry name" value="SfsA_C"/>
</dbReference>
<dbReference type="HAMAP" id="MF_00095">
    <property type="entry name" value="SfsA"/>
    <property type="match status" value="1"/>
</dbReference>
<accession>A0A1B9BWB5</accession>
<gene>
    <name evidence="1" type="primary">sfsA</name>
    <name evidence="4" type="ORF">BBC27_00930</name>
</gene>
<dbReference type="CDD" id="cd22359">
    <property type="entry name" value="SfsA-like_bacterial"/>
    <property type="match status" value="1"/>
</dbReference>
<evidence type="ECO:0000259" key="3">
    <source>
        <dbReference type="Pfam" id="PF17746"/>
    </source>
</evidence>
<evidence type="ECO:0000259" key="2">
    <source>
        <dbReference type="Pfam" id="PF03749"/>
    </source>
</evidence>
<evidence type="ECO:0000256" key="1">
    <source>
        <dbReference type="HAMAP-Rule" id="MF_00095"/>
    </source>
</evidence>
<dbReference type="Gene3D" id="3.40.1350.60">
    <property type="match status" value="1"/>
</dbReference>
<comment type="caution">
    <text evidence="4">The sequence shown here is derived from an EMBL/GenBank/DDBJ whole genome shotgun (WGS) entry which is preliminary data.</text>
</comment>
<protein>
    <recommendedName>
        <fullName evidence="1">Sugar fermentation stimulation protein homolog</fullName>
    </recommendedName>
</protein>
<organism evidence="4 5">
    <name type="scientific">Acidithiobacillus ferrivorans</name>
    <dbReference type="NCBI Taxonomy" id="160808"/>
    <lineage>
        <taxon>Bacteria</taxon>
        <taxon>Pseudomonadati</taxon>
        <taxon>Pseudomonadota</taxon>
        <taxon>Acidithiobacillia</taxon>
        <taxon>Acidithiobacillales</taxon>
        <taxon>Acidithiobacillaceae</taxon>
        <taxon>Acidithiobacillus</taxon>
    </lineage>
</organism>
<evidence type="ECO:0000313" key="5">
    <source>
        <dbReference type="Proteomes" id="UP000093129"/>
    </source>
</evidence>